<dbReference type="Pfam" id="PF00227">
    <property type="entry name" value="Proteasome"/>
    <property type="match status" value="1"/>
</dbReference>
<dbReference type="PANTHER" id="PTHR11599">
    <property type="entry name" value="PROTEASOME SUBUNIT ALPHA/BETA"/>
    <property type="match status" value="1"/>
</dbReference>
<comment type="caution">
    <text evidence="2">The sequence shown here is derived from an EMBL/GenBank/DDBJ whole genome shotgun (WGS) entry which is preliminary data.</text>
</comment>
<keyword evidence="3" id="KW-1185">Reference proteome</keyword>
<dbReference type="EMBL" id="CAJPIN010025210">
    <property type="protein sequence ID" value="CAG2063247.1"/>
    <property type="molecule type" value="Genomic_DNA"/>
</dbReference>
<reference evidence="2" key="1">
    <citation type="submission" date="2021-03" db="EMBL/GenBank/DDBJ databases">
        <authorList>
            <person name="Tran Van P."/>
        </authorList>
    </citation>
    <scope>NUCLEOTIDE SEQUENCE</scope>
</reference>
<gene>
    <name evidence="2" type="ORF">TPAB3V08_LOCUS10194</name>
</gene>
<feature type="non-terminal residue" evidence="2">
    <location>
        <position position="145"/>
    </location>
</feature>
<dbReference type="SUPFAM" id="SSF56235">
    <property type="entry name" value="N-terminal nucleophile aminohydrolases (Ntn hydrolases)"/>
    <property type="match status" value="1"/>
</dbReference>
<dbReference type="InterPro" id="IPR001353">
    <property type="entry name" value="Proteasome_sua/b"/>
</dbReference>
<proteinExistence type="predicted"/>
<sequence>MLKRKRFTVVMIVMGMEDRILKRALQSKKKSERAIGRPLTRRMDQAQKNMEAKGVVWRHMTERAVSGLISDSRQIVETARSEASNYRAQYGTNIPLKYLNERVAMYMHAYTLYSAVRPFGCSIILGTYEQDGPVMYMIDPSGVSY</sequence>
<dbReference type="InterPro" id="IPR050115">
    <property type="entry name" value="Proteasome_alpha"/>
</dbReference>
<evidence type="ECO:0000313" key="3">
    <source>
        <dbReference type="Proteomes" id="UP001153148"/>
    </source>
</evidence>
<organism evidence="2 3">
    <name type="scientific">Timema podura</name>
    <name type="common">Walking stick</name>
    <dbReference type="NCBI Taxonomy" id="61482"/>
    <lineage>
        <taxon>Eukaryota</taxon>
        <taxon>Metazoa</taxon>
        <taxon>Ecdysozoa</taxon>
        <taxon>Arthropoda</taxon>
        <taxon>Hexapoda</taxon>
        <taxon>Insecta</taxon>
        <taxon>Pterygota</taxon>
        <taxon>Neoptera</taxon>
        <taxon>Polyneoptera</taxon>
        <taxon>Phasmatodea</taxon>
        <taxon>Timematodea</taxon>
        <taxon>Timematoidea</taxon>
        <taxon>Timematidae</taxon>
        <taxon>Timema</taxon>
    </lineage>
</organism>
<name>A0ABN7PAM2_TIMPD</name>
<dbReference type="Proteomes" id="UP001153148">
    <property type="component" value="Unassembled WGS sequence"/>
</dbReference>
<dbReference type="InterPro" id="IPR029055">
    <property type="entry name" value="Ntn_hydrolases_N"/>
</dbReference>
<dbReference type="Gene3D" id="3.60.20.10">
    <property type="entry name" value="Glutamine Phosphoribosylpyrophosphate, subunit 1, domain 1"/>
    <property type="match status" value="1"/>
</dbReference>
<accession>A0ABN7PAM2</accession>
<protein>
    <submittedName>
        <fullName evidence="2">Uncharacterized protein</fullName>
    </submittedName>
</protein>
<evidence type="ECO:0000313" key="2">
    <source>
        <dbReference type="EMBL" id="CAG2063247.1"/>
    </source>
</evidence>
<evidence type="ECO:0000256" key="1">
    <source>
        <dbReference type="ARBA" id="ARBA00022942"/>
    </source>
</evidence>
<keyword evidence="1" id="KW-0647">Proteasome</keyword>